<dbReference type="InterPro" id="IPR036390">
    <property type="entry name" value="WH_DNA-bd_sf"/>
</dbReference>
<comment type="caution">
    <text evidence="2">The sequence shown here is derived from an EMBL/GenBank/DDBJ whole genome shotgun (WGS) entry which is preliminary data.</text>
</comment>
<keyword evidence="3" id="KW-1185">Reference proteome</keyword>
<protein>
    <submittedName>
        <fullName evidence="2">PadR family transcriptional regulator</fullName>
    </submittedName>
</protein>
<dbReference type="InterPro" id="IPR052509">
    <property type="entry name" value="Metal_resp_DNA-bind_regulator"/>
</dbReference>
<evidence type="ECO:0000313" key="3">
    <source>
        <dbReference type="Proteomes" id="UP001596203"/>
    </source>
</evidence>
<dbReference type="PANTHER" id="PTHR33169">
    <property type="entry name" value="PADR-FAMILY TRANSCRIPTIONAL REGULATOR"/>
    <property type="match status" value="1"/>
</dbReference>
<evidence type="ECO:0000259" key="1">
    <source>
        <dbReference type="Pfam" id="PF03551"/>
    </source>
</evidence>
<dbReference type="PANTHER" id="PTHR33169:SF14">
    <property type="entry name" value="TRANSCRIPTIONAL REGULATOR RV3488"/>
    <property type="match status" value="1"/>
</dbReference>
<dbReference type="RefSeq" id="WP_377419684.1">
    <property type="nucleotide sequence ID" value="NZ_JBHSPR010000007.1"/>
</dbReference>
<dbReference type="EMBL" id="JBHSPR010000007">
    <property type="protein sequence ID" value="MFC6016378.1"/>
    <property type="molecule type" value="Genomic_DNA"/>
</dbReference>
<dbReference type="Proteomes" id="UP001596203">
    <property type="component" value="Unassembled WGS sequence"/>
</dbReference>
<accession>A0ABW1K5Y6</accession>
<proteinExistence type="predicted"/>
<gene>
    <name evidence="2" type="ORF">ACFP2T_09220</name>
</gene>
<organism evidence="2 3">
    <name type="scientific">Plantactinospora solaniradicis</name>
    <dbReference type="NCBI Taxonomy" id="1723736"/>
    <lineage>
        <taxon>Bacteria</taxon>
        <taxon>Bacillati</taxon>
        <taxon>Actinomycetota</taxon>
        <taxon>Actinomycetes</taxon>
        <taxon>Micromonosporales</taxon>
        <taxon>Micromonosporaceae</taxon>
        <taxon>Plantactinospora</taxon>
    </lineage>
</organism>
<sequence length="115" mass="12997">MATPQISNAMLDVLALLLRAWEEKTEVHGWLIMKSLRRSGPVVYGVLDRLEDAGWITGSWEVLPARQDRPRRRFYTLTAAGAEVARQQLTAAVPVRPRFRIQPGFGLIAHPRPAR</sequence>
<dbReference type="SUPFAM" id="SSF46785">
    <property type="entry name" value="Winged helix' DNA-binding domain"/>
    <property type="match status" value="1"/>
</dbReference>
<dbReference type="InterPro" id="IPR005149">
    <property type="entry name" value="Tscrpt_reg_PadR_N"/>
</dbReference>
<dbReference type="Gene3D" id="1.10.10.10">
    <property type="entry name" value="Winged helix-like DNA-binding domain superfamily/Winged helix DNA-binding domain"/>
    <property type="match status" value="1"/>
</dbReference>
<reference evidence="3" key="1">
    <citation type="journal article" date="2019" name="Int. J. Syst. Evol. Microbiol.">
        <title>The Global Catalogue of Microorganisms (GCM) 10K type strain sequencing project: providing services to taxonomists for standard genome sequencing and annotation.</title>
        <authorList>
            <consortium name="The Broad Institute Genomics Platform"/>
            <consortium name="The Broad Institute Genome Sequencing Center for Infectious Disease"/>
            <person name="Wu L."/>
            <person name="Ma J."/>
        </authorList>
    </citation>
    <scope>NUCLEOTIDE SEQUENCE [LARGE SCALE GENOMIC DNA]</scope>
    <source>
        <strain evidence="3">ZS-35-S2</strain>
    </source>
</reference>
<evidence type="ECO:0000313" key="2">
    <source>
        <dbReference type="EMBL" id="MFC6016378.1"/>
    </source>
</evidence>
<feature type="domain" description="Transcription regulator PadR N-terminal" evidence="1">
    <location>
        <begin position="24"/>
        <end position="85"/>
    </location>
</feature>
<dbReference type="Pfam" id="PF03551">
    <property type="entry name" value="PadR"/>
    <property type="match status" value="1"/>
</dbReference>
<name>A0ABW1K5Y6_9ACTN</name>
<dbReference type="InterPro" id="IPR036388">
    <property type="entry name" value="WH-like_DNA-bd_sf"/>
</dbReference>